<dbReference type="SUPFAM" id="SSF53474">
    <property type="entry name" value="alpha/beta-Hydrolases"/>
    <property type="match status" value="1"/>
</dbReference>
<protein>
    <submittedName>
        <fullName evidence="2">Alpha/beta hydrolase</fullName>
    </submittedName>
</protein>
<dbReference type="InterPro" id="IPR029058">
    <property type="entry name" value="AB_hydrolase_fold"/>
</dbReference>
<sequence length="336" mass="36796">MKFWLLGGILITLVALLVLLGLVYQQVATIKDLSKYPPPGQLIDVGGYRLHLHCKSQGSPTVVMDYGLGGISPLWHWVQSEVAKFTSVCVYDRAGYGWSEPSPHPRTSLIMVQELHTLLTKGGIAGPYLLVGHSLGGLNMRLFASQYPSEVVGVVLVDAVPANVYSRLGNEFRKNMAATRQMFRSLSIISRLGILRLLLQLKGSDVAPEFVQKLPPSVQSVVLAKFLPQSFNTALAESALMKKDAALVSKTSFPSHLPLVVISHGLNMFSGQNVEVSESIWRQLQAETSELSTSGSLQIAHSSGHNIHIDQPELVVDAIRKILQQTNLKEKTNEKL</sequence>
<accession>A0A5J5LSE7</accession>
<dbReference type="RefSeq" id="WP_150976056.1">
    <property type="nucleotide sequence ID" value="NZ_SRLN01000012.1"/>
</dbReference>
<dbReference type="GO" id="GO:0016787">
    <property type="term" value="F:hydrolase activity"/>
    <property type="evidence" value="ECO:0007669"/>
    <property type="project" value="UniProtKB-KW"/>
</dbReference>
<dbReference type="EMBL" id="SRLN01000012">
    <property type="protein sequence ID" value="KAB0240607.1"/>
    <property type="molecule type" value="Genomic_DNA"/>
</dbReference>
<keyword evidence="2" id="KW-0378">Hydrolase</keyword>
<proteinExistence type="predicted"/>
<reference evidence="3" key="1">
    <citation type="submission" date="2019-04" db="EMBL/GenBank/DDBJ databases">
        <title>Microviridin 1777: A Toxic Chymotrypsin Inhibitor Discovered by a Metabologenomic Approach.</title>
        <authorList>
            <person name="Sieber S."/>
            <person name="Grendelmeier S.M."/>
            <person name="Harris L.A."/>
            <person name="Mitchell D.A."/>
            <person name="Gademann K."/>
        </authorList>
    </citation>
    <scope>NUCLEOTIDE SEQUENCE [LARGE SCALE GENOMIC DNA]</scope>
    <source>
        <strain evidence="3">EAWAG127a</strain>
    </source>
</reference>
<feature type="domain" description="AB hydrolase-1" evidence="1">
    <location>
        <begin position="60"/>
        <end position="184"/>
    </location>
</feature>
<dbReference type="Proteomes" id="UP000325636">
    <property type="component" value="Unassembled WGS sequence"/>
</dbReference>
<dbReference type="AlphaFoldDB" id="A0A5J5LSE7"/>
<dbReference type="InterPro" id="IPR052370">
    <property type="entry name" value="Meta-cleavage_hydrolase"/>
</dbReference>
<evidence type="ECO:0000259" key="1">
    <source>
        <dbReference type="Pfam" id="PF00561"/>
    </source>
</evidence>
<evidence type="ECO:0000313" key="2">
    <source>
        <dbReference type="EMBL" id="KAB0240607.1"/>
    </source>
</evidence>
<dbReference type="PANTHER" id="PTHR43139:SF52">
    <property type="entry name" value="SI:DKEY-122A22.2"/>
    <property type="match status" value="1"/>
</dbReference>
<evidence type="ECO:0000313" key="3">
    <source>
        <dbReference type="Proteomes" id="UP000325636"/>
    </source>
</evidence>
<dbReference type="Gene3D" id="3.40.50.1820">
    <property type="entry name" value="alpha/beta hydrolase"/>
    <property type="match status" value="1"/>
</dbReference>
<name>A0A5J5LSE7_MICAE</name>
<dbReference type="Pfam" id="PF00561">
    <property type="entry name" value="Abhydrolase_1"/>
    <property type="match status" value="1"/>
</dbReference>
<comment type="caution">
    <text evidence="2">The sequence shown here is derived from an EMBL/GenBank/DDBJ whole genome shotgun (WGS) entry which is preliminary data.</text>
</comment>
<gene>
    <name evidence="2" type="ORF">EZJ55_08465</name>
</gene>
<dbReference type="InterPro" id="IPR000073">
    <property type="entry name" value="AB_hydrolase_1"/>
</dbReference>
<dbReference type="PANTHER" id="PTHR43139">
    <property type="entry name" value="SI:DKEY-122A22.2"/>
    <property type="match status" value="1"/>
</dbReference>
<organism evidence="2 3">
    <name type="scientific">Microcystis aeruginosa EAWAG127a</name>
    <dbReference type="NCBI Taxonomy" id="2529855"/>
    <lineage>
        <taxon>Bacteria</taxon>
        <taxon>Bacillati</taxon>
        <taxon>Cyanobacteriota</taxon>
        <taxon>Cyanophyceae</taxon>
        <taxon>Oscillatoriophycideae</taxon>
        <taxon>Chroococcales</taxon>
        <taxon>Microcystaceae</taxon>
        <taxon>Microcystis</taxon>
    </lineage>
</organism>